<dbReference type="EC" id="3.4.16.-" evidence="7"/>
<dbReference type="PANTHER" id="PTHR11802:SF3">
    <property type="entry name" value="RETINOID-INDUCIBLE SERINE CARBOXYPEPTIDASE"/>
    <property type="match status" value="1"/>
</dbReference>
<dbReference type="InterPro" id="IPR001563">
    <property type="entry name" value="Peptidase_S10"/>
</dbReference>
<keyword evidence="8" id="KW-1133">Transmembrane helix</keyword>
<dbReference type="OrthoDB" id="192887at2759"/>
<evidence type="ECO:0000256" key="3">
    <source>
        <dbReference type="ARBA" id="ARBA00022670"/>
    </source>
</evidence>
<dbReference type="PANTHER" id="PTHR11802">
    <property type="entry name" value="SERINE PROTEASE FAMILY S10 SERINE CARBOXYPEPTIDASE"/>
    <property type="match status" value="1"/>
</dbReference>
<dbReference type="Pfam" id="PF00450">
    <property type="entry name" value="Peptidase_S10"/>
    <property type="match status" value="1"/>
</dbReference>
<evidence type="ECO:0000256" key="7">
    <source>
        <dbReference type="RuleBase" id="RU361156"/>
    </source>
</evidence>
<dbReference type="InterPro" id="IPR029058">
    <property type="entry name" value="AB_hydrolase_fold"/>
</dbReference>
<protein>
    <recommendedName>
        <fullName evidence="7">Carboxypeptidase</fullName>
        <ecNumber evidence="7">3.4.16.-</ecNumber>
    </recommendedName>
</protein>
<dbReference type="InterPro" id="IPR018202">
    <property type="entry name" value="Ser_caboxypep_ser_AS"/>
</dbReference>
<proteinExistence type="inferred from homology"/>
<evidence type="ECO:0000256" key="4">
    <source>
        <dbReference type="ARBA" id="ARBA00022729"/>
    </source>
</evidence>
<evidence type="ECO:0000256" key="2">
    <source>
        <dbReference type="ARBA" id="ARBA00022645"/>
    </source>
</evidence>
<accession>F4Q138</accession>
<keyword evidence="10" id="KW-1185">Reference proteome</keyword>
<dbReference type="Gene3D" id="3.40.50.1820">
    <property type="entry name" value="alpha/beta hydrolase"/>
    <property type="match status" value="1"/>
</dbReference>
<dbReference type="PROSITE" id="PS00560">
    <property type="entry name" value="CARBOXYPEPT_SER_HIS"/>
    <property type="match status" value="1"/>
</dbReference>
<sequence>MKVTQLILSIIVCILLLNVGLGESKKYFKMGGNELKDFKPVKEAPNQGKWEPRTKEDIIKKVPQWNERLARLRQQVGPANQSSFLVTDLPGLDPSTDIVHYAGLININETSNGNIFFWFIQANVSNPETAPVAIWINGGPGCSSMDGLFLENGPFRLSPNDTESANFTVSINPSSWHNVANILYIDEPVGTGLSYVDDDSGLAASDEELETDFYTFLQSWYNVFDNFTGNDLYISGESYAGHYIPHYSNFILTMNDQIQNNSLNGTIINLKGVAIGNGWTHPVVQYESYSTVAYAAGIINNKQVNYYNSLISSCQDQINNNVLDSPECDNVMGQLSNDSGAPGTTFVNVYDIRLYDPTGGSAWPLPGVDYEADYLNNPIVREAIHASLVPHPWAECNDTVNSVVFGQDASSLYLFPDLLARIRVLLYNGQFDLICNHVGTTEYLDVLEWSGAAEWKAANSSVWTAPKDGFTQTAGYTRSSQNLTYLLVLGGSHMVPMDQPEFTFDMIRRFISNETYADAPQSVGTEDNSSSKSLTEKMWIGIIIGCFIGGVFIGALFIRDQLPFSQPIEYSTTATTTSHNNQSSLLLLLYQQHQQQQ</sequence>
<gene>
    <name evidence="9" type="ORF">DFA_04033</name>
</gene>
<keyword evidence="6" id="KW-0325">Glycoprotein</keyword>
<keyword evidence="8" id="KW-0472">Membrane</keyword>
<keyword evidence="5 7" id="KW-0378">Hydrolase</keyword>
<dbReference type="KEGG" id="dfa:DFA_04033"/>
<dbReference type="PRINTS" id="PR00724">
    <property type="entry name" value="CRBOXYPTASEC"/>
</dbReference>
<feature type="transmembrane region" description="Helical" evidence="8">
    <location>
        <begin position="538"/>
        <end position="558"/>
    </location>
</feature>
<dbReference type="GO" id="GO:0004185">
    <property type="term" value="F:serine-type carboxypeptidase activity"/>
    <property type="evidence" value="ECO:0007669"/>
    <property type="project" value="UniProtKB-UniRule"/>
</dbReference>
<feature type="chain" id="PRO_5005129510" description="Carboxypeptidase" evidence="7">
    <location>
        <begin position="25"/>
        <end position="597"/>
    </location>
</feature>
<feature type="signal peptide" evidence="7">
    <location>
        <begin position="1"/>
        <end position="24"/>
    </location>
</feature>
<evidence type="ECO:0000256" key="5">
    <source>
        <dbReference type="ARBA" id="ARBA00022801"/>
    </source>
</evidence>
<dbReference type="AlphaFoldDB" id="F4Q138"/>
<dbReference type="SUPFAM" id="SSF53474">
    <property type="entry name" value="alpha/beta-Hydrolases"/>
    <property type="match status" value="1"/>
</dbReference>
<comment type="similarity">
    <text evidence="1 7">Belongs to the peptidase S10 family.</text>
</comment>
<keyword evidence="8" id="KW-0812">Transmembrane</keyword>
<dbReference type="Proteomes" id="UP000007797">
    <property type="component" value="Unassembled WGS sequence"/>
</dbReference>
<dbReference type="GeneID" id="14870287"/>
<organism evidence="9 10">
    <name type="scientific">Cavenderia fasciculata</name>
    <name type="common">Slime mold</name>
    <name type="synonym">Dictyostelium fasciculatum</name>
    <dbReference type="NCBI Taxonomy" id="261658"/>
    <lineage>
        <taxon>Eukaryota</taxon>
        <taxon>Amoebozoa</taxon>
        <taxon>Evosea</taxon>
        <taxon>Eumycetozoa</taxon>
        <taxon>Dictyostelia</taxon>
        <taxon>Acytosteliales</taxon>
        <taxon>Cavenderiaceae</taxon>
        <taxon>Cavenderia</taxon>
    </lineage>
</organism>
<keyword evidence="4 7" id="KW-0732">Signal</keyword>
<evidence type="ECO:0000256" key="6">
    <source>
        <dbReference type="ARBA" id="ARBA00023180"/>
    </source>
</evidence>
<dbReference type="InterPro" id="IPR033124">
    <property type="entry name" value="Ser_caboxypep_his_AS"/>
</dbReference>
<reference evidence="10" key="1">
    <citation type="journal article" date="2011" name="Genome Res.">
        <title>Phylogeny-wide analysis of social amoeba genomes highlights ancient origins for complex intercellular communication.</title>
        <authorList>
            <person name="Heidel A.J."/>
            <person name="Lawal H.M."/>
            <person name="Felder M."/>
            <person name="Schilde C."/>
            <person name="Helps N.R."/>
            <person name="Tunggal B."/>
            <person name="Rivero F."/>
            <person name="John U."/>
            <person name="Schleicher M."/>
            <person name="Eichinger L."/>
            <person name="Platzer M."/>
            <person name="Noegel A.A."/>
            <person name="Schaap P."/>
            <person name="Gloeckner G."/>
        </authorList>
    </citation>
    <scope>NUCLEOTIDE SEQUENCE [LARGE SCALE GENOMIC DNA]</scope>
    <source>
        <strain evidence="10">SH3</strain>
    </source>
</reference>
<evidence type="ECO:0000313" key="10">
    <source>
        <dbReference type="Proteomes" id="UP000007797"/>
    </source>
</evidence>
<evidence type="ECO:0000256" key="8">
    <source>
        <dbReference type="SAM" id="Phobius"/>
    </source>
</evidence>
<dbReference type="RefSeq" id="XP_004366443.1">
    <property type="nucleotide sequence ID" value="XM_004366386.1"/>
</dbReference>
<dbReference type="OMA" id="PLMFAGQ"/>
<dbReference type="PROSITE" id="PS00131">
    <property type="entry name" value="CARBOXYPEPT_SER_SER"/>
    <property type="match status" value="1"/>
</dbReference>
<evidence type="ECO:0000256" key="1">
    <source>
        <dbReference type="ARBA" id="ARBA00009431"/>
    </source>
</evidence>
<keyword evidence="2 7" id="KW-0121">Carboxypeptidase</keyword>
<dbReference type="EMBL" id="GL883018">
    <property type="protein sequence ID" value="EGG18539.1"/>
    <property type="molecule type" value="Genomic_DNA"/>
</dbReference>
<keyword evidence="3 7" id="KW-0645">Protease</keyword>
<dbReference type="GO" id="GO:0006508">
    <property type="term" value="P:proteolysis"/>
    <property type="evidence" value="ECO:0007669"/>
    <property type="project" value="UniProtKB-KW"/>
</dbReference>
<name>F4Q138_CACFS</name>
<evidence type="ECO:0000313" key="9">
    <source>
        <dbReference type="EMBL" id="EGG18539.1"/>
    </source>
</evidence>
<dbReference type="MEROPS" id="S10.A68"/>